<name>A0A1U7CTB4_9BACT</name>
<feature type="signal peptide" evidence="2">
    <location>
        <begin position="1"/>
        <end position="29"/>
    </location>
</feature>
<keyword evidence="4" id="KW-1185">Reference proteome</keyword>
<dbReference type="STRING" id="1387353.BSF38_03671"/>
<dbReference type="KEGG" id="pbor:BSF38_03671"/>
<dbReference type="EMBL" id="CP019082">
    <property type="protein sequence ID" value="APW62139.1"/>
    <property type="molecule type" value="Genomic_DNA"/>
</dbReference>
<dbReference type="PROSITE" id="PS51257">
    <property type="entry name" value="PROKAR_LIPOPROTEIN"/>
    <property type="match status" value="1"/>
</dbReference>
<evidence type="ECO:0008006" key="5">
    <source>
        <dbReference type="Google" id="ProtNLM"/>
    </source>
</evidence>
<feature type="region of interest" description="Disordered" evidence="1">
    <location>
        <begin position="137"/>
        <end position="160"/>
    </location>
</feature>
<dbReference type="OrthoDB" id="286361at2"/>
<evidence type="ECO:0000256" key="2">
    <source>
        <dbReference type="SAM" id="SignalP"/>
    </source>
</evidence>
<feature type="chain" id="PRO_5012594893" description="Carboxypeptidase regulatory-like domain-containing protein" evidence="2">
    <location>
        <begin position="30"/>
        <end position="160"/>
    </location>
</feature>
<protein>
    <recommendedName>
        <fullName evidence="5">Carboxypeptidase regulatory-like domain-containing protein</fullName>
    </recommendedName>
</protein>
<evidence type="ECO:0000313" key="4">
    <source>
        <dbReference type="Proteomes" id="UP000186309"/>
    </source>
</evidence>
<organism evidence="3 4">
    <name type="scientific">Paludisphaera borealis</name>
    <dbReference type="NCBI Taxonomy" id="1387353"/>
    <lineage>
        <taxon>Bacteria</taxon>
        <taxon>Pseudomonadati</taxon>
        <taxon>Planctomycetota</taxon>
        <taxon>Planctomycetia</taxon>
        <taxon>Isosphaerales</taxon>
        <taxon>Isosphaeraceae</taxon>
        <taxon>Paludisphaera</taxon>
    </lineage>
</organism>
<gene>
    <name evidence="3" type="ORF">BSF38_03671</name>
</gene>
<evidence type="ECO:0000313" key="3">
    <source>
        <dbReference type="EMBL" id="APW62139.1"/>
    </source>
</evidence>
<evidence type="ECO:0000256" key="1">
    <source>
        <dbReference type="SAM" id="MobiDB-lite"/>
    </source>
</evidence>
<accession>A0A1U7CTB4</accession>
<dbReference type="Proteomes" id="UP000186309">
    <property type="component" value="Chromosome"/>
</dbReference>
<keyword evidence="2" id="KW-0732">Signal</keyword>
<reference evidence="4" key="1">
    <citation type="submission" date="2016-12" db="EMBL/GenBank/DDBJ databases">
        <title>Comparative genomics of four Isosphaeraceae planctomycetes: a common pool of plasmids and glycoside hydrolase genes.</title>
        <authorList>
            <person name="Ivanova A."/>
        </authorList>
    </citation>
    <scope>NUCLEOTIDE SEQUENCE [LARGE SCALE GENOMIC DNA]</scope>
    <source>
        <strain evidence="4">PX4</strain>
    </source>
</reference>
<sequence length="160" mass="16932">MQTDRLLARRRRGFVLGAGLALATSIAAAGCSDESPVRQAVSGTVALDGKPLAAGSITFVPVEGVTAATAEVVDGAFQTGRSTGPAPGRYQVEIVAVQSTGKTIPHPDFPETTIEEVRNLVPPRYNVKTELKAEVKPDANEPFTFNLSSQTATSPRTRRR</sequence>
<dbReference type="AlphaFoldDB" id="A0A1U7CTB4"/>
<dbReference type="RefSeq" id="WP_076347987.1">
    <property type="nucleotide sequence ID" value="NZ_CP019082.1"/>
</dbReference>
<proteinExistence type="predicted"/>
<feature type="compositionally biased region" description="Polar residues" evidence="1">
    <location>
        <begin position="143"/>
        <end position="160"/>
    </location>
</feature>